<accession>A0A5C0UEL6</accession>
<dbReference type="KEGG" id="cip:FZC35_02420"/>
<reference evidence="1 2" key="1">
    <citation type="submission" date="2019-08" db="EMBL/GenBank/DDBJ databases">
        <title>Highly reduced genomes of protist endosymbionts show evolutionary convergence.</title>
        <authorList>
            <person name="George E."/>
            <person name="Husnik F."/>
            <person name="Tashyreva D."/>
            <person name="Prokopchuk G."/>
            <person name="Horak A."/>
            <person name="Kwong W.K."/>
            <person name="Lukes J."/>
            <person name="Keeling P.J."/>
        </authorList>
    </citation>
    <scope>NUCLEOTIDE SEQUENCE [LARGE SCALE GENOMIC DNA]</scope>
    <source>
        <strain evidence="1">1605</strain>
    </source>
</reference>
<name>A0A5C0UEL6_9PROT</name>
<keyword evidence="2" id="KW-1185">Reference proteome</keyword>
<dbReference type="Proteomes" id="UP000325155">
    <property type="component" value="Chromosome"/>
</dbReference>
<dbReference type="EMBL" id="CP043315">
    <property type="protein sequence ID" value="QEK38209.1"/>
    <property type="molecule type" value="Genomic_DNA"/>
</dbReference>
<dbReference type="InterPro" id="IPR025460">
    <property type="entry name" value="DUF4280"/>
</dbReference>
<gene>
    <name evidence="1" type="ORF">FZC35_02420</name>
</gene>
<dbReference type="AlphaFoldDB" id="A0A5C0UEL6"/>
<sequence length="127" mass="13028">MNLVCNGACANCTFGTVQSDLMILPAKRVNACGQPAATIADNIPIANIHPFVMCTSPANPAVQAVIIASLGTVTQAPCVPAVVAPWVTGKPDVLIGEIPALNDQSKAFCIWGGVISISFAGQVKVKL</sequence>
<organism evidence="1 2">
    <name type="scientific">Candidatus Cytomitobacter indipagum</name>
    <dbReference type="NCBI Taxonomy" id="2601575"/>
    <lineage>
        <taxon>Bacteria</taxon>
        <taxon>Pseudomonadati</taxon>
        <taxon>Pseudomonadota</taxon>
        <taxon>Alphaproteobacteria</taxon>
        <taxon>Holosporales</taxon>
        <taxon>Holosporaceae</taxon>
        <taxon>Candidatus Cytomitobacter</taxon>
    </lineage>
</organism>
<evidence type="ECO:0000313" key="1">
    <source>
        <dbReference type="EMBL" id="QEK38209.1"/>
    </source>
</evidence>
<dbReference type="OrthoDB" id="4825649at2"/>
<proteinExistence type="predicted"/>
<protein>
    <submittedName>
        <fullName evidence="1">DUF4280 domain-containing protein</fullName>
    </submittedName>
</protein>
<dbReference type="Pfam" id="PF14107">
    <property type="entry name" value="DUF4280"/>
    <property type="match status" value="1"/>
</dbReference>
<dbReference type="RefSeq" id="WP_148981056.1">
    <property type="nucleotide sequence ID" value="NZ_CP043315.1"/>
</dbReference>
<evidence type="ECO:0000313" key="2">
    <source>
        <dbReference type="Proteomes" id="UP000325155"/>
    </source>
</evidence>